<dbReference type="RefSeq" id="WP_394475341.1">
    <property type="nucleotide sequence ID" value="NZ_JBIGHV010000001.1"/>
</dbReference>
<evidence type="ECO:0000256" key="1">
    <source>
        <dbReference type="ARBA" id="ARBA00022515"/>
    </source>
</evidence>
<dbReference type="SUPFAM" id="SSF48024">
    <property type="entry name" value="N-terminal domain of DnaB helicase"/>
    <property type="match status" value="1"/>
</dbReference>
<dbReference type="SUPFAM" id="SSF52540">
    <property type="entry name" value="P-loop containing nucleoside triphosphate hydrolases"/>
    <property type="match status" value="1"/>
</dbReference>
<dbReference type="InterPro" id="IPR016136">
    <property type="entry name" value="DNA_helicase_N/primase_C"/>
</dbReference>
<dbReference type="InterPro" id="IPR007693">
    <property type="entry name" value="DNA_helicase_DnaB-like_N"/>
</dbReference>
<dbReference type="InterPro" id="IPR036185">
    <property type="entry name" value="DNA_heli_DnaB-like_N_sf"/>
</dbReference>
<feature type="domain" description="DNA helicase DnaB-like N-terminal" evidence="5">
    <location>
        <begin position="19"/>
        <end position="118"/>
    </location>
</feature>
<proteinExistence type="predicted"/>
<accession>A0ABW7EW15</accession>
<keyword evidence="1" id="KW-0639">Primosome</keyword>
<dbReference type="Gene3D" id="1.10.860.10">
    <property type="entry name" value="DNAb Helicase, Chain A"/>
    <property type="match status" value="1"/>
</dbReference>
<name>A0ABW7EW15_9BURK</name>
<dbReference type="EMBL" id="JBIGHV010000001">
    <property type="protein sequence ID" value="MFG6428411.1"/>
    <property type="molecule type" value="Genomic_DNA"/>
</dbReference>
<dbReference type="Proteomes" id="UP001606210">
    <property type="component" value="Unassembled WGS sequence"/>
</dbReference>
<organism evidence="6 7">
    <name type="scientific">Pelomonas parva</name>
    <dbReference type="NCBI Taxonomy" id="3299032"/>
    <lineage>
        <taxon>Bacteria</taxon>
        <taxon>Pseudomonadati</taxon>
        <taxon>Pseudomonadota</taxon>
        <taxon>Betaproteobacteria</taxon>
        <taxon>Burkholderiales</taxon>
        <taxon>Sphaerotilaceae</taxon>
        <taxon>Roseateles</taxon>
    </lineage>
</organism>
<dbReference type="PANTHER" id="PTHR30153:SF2">
    <property type="entry name" value="REPLICATIVE DNA HELICASE"/>
    <property type="match status" value="1"/>
</dbReference>
<dbReference type="Pfam" id="PF13481">
    <property type="entry name" value="AAA_25"/>
    <property type="match status" value="1"/>
</dbReference>
<evidence type="ECO:0000256" key="3">
    <source>
        <dbReference type="ARBA" id="ARBA00023125"/>
    </source>
</evidence>
<protein>
    <submittedName>
        <fullName evidence="6">DnaB-like helicase N-terminal domain-containing protein</fullName>
    </submittedName>
</protein>
<evidence type="ECO:0000313" key="6">
    <source>
        <dbReference type="EMBL" id="MFG6428411.1"/>
    </source>
</evidence>
<keyword evidence="7" id="KW-1185">Reference proteome</keyword>
<dbReference type="InterPro" id="IPR027417">
    <property type="entry name" value="P-loop_NTPase"/>
</dbReference>
<evidence type="ECO:0000313" key="7">
    <source>
        <dbReference type="Proteomes" id="UP001606210"/>
    </source>
</evidence>
<dbReference type="Pfam" id="PF00772">
    <property type="entry name" value="DnaB"/>
    <property type="match status" value="1"/>
</dbReference>
<keyword evidence="2" id="KW-0235">DNA replication</keyword>
<reference evidence="6 7" key="1">
    <citation type="submission" date="2024-08" db="EMBL/GenBank/DDBJ databases">
        <authorList>
            <person name="Lu H."/>
        </authorList>
    </citation>
    <scope>NUCLEOTIDE SEQUENCE [LARGE SCALE GENOMIC DNA]</scope>
    <source>
        <strain evidence="6 7">LYH14W</strain>
    </source>
</reference>
<dbReference type="PANTHER" id="PTHR30153">
    <property type="entry name" value="REPLICATIVE DNA HELICASE DNAB"/>
    <property type="match status" value="1"/>
</dbReference>
<dbReference type="Gene3D" id="3.40.50.300">
    <property type="entry name" value="P-loop containing nucleotide triphosphate hydrolases"/>
    <property type="match status" value="1"/>
</dbReference>
<keyword evidence="3" id="KW-0238">DNA-binding</keyword>
<gene>
    <name evidence="6" type="ORF">ACG00Y_00710</name>
</gene>
<feature type="region of interest" description="Disordered" evidence="4">
    <location>
        <begin position="1"/>
        <end position="22"/>
    </location>
</feature>
<evidence type="ECO:0000256" key="2">
    <source>
        <dbReference type="ARBA" id="ARBA00022705"/>
    </source>
</evidence>
<sequence>MIVDPPAHHIDAPEQLRTPPHSDEAEYSVLGGLLIDSTAFARISDSLTAADFYSHTHRTIFTAITALIGAGKPVDVITVFDELGDTAAACGGLSYLNQVAQSVPSPANIVRYAEIVAERATLRSIIAAADVASSRAFKNEPPAELLGDLKLEFARLHEQRSLSTMVRPRTLDLRDLAAQKAPARQWFVRDWLADGPTLFAAAGGVGKTLLAQQAATCGALGRGFVGEIEQPFRSLIWACEDDAEELWRRQEAISAQLEVELDAPADNLVIQSRRGVDSVLMAPAYGALKRTPIFDELRHQVNDLRIDVLWLDNVAHLFGGDENVRGQVTAFINSMAGLVSGRQFAVVLLAHTARQAGSEFAGSAAWENAVRMRWYLGTKLPDQKGDDGEDEAADARFLCKRKANYSSRDYVRFSMRDGVLVPDQVQVGGVAGQVSQLDEKRAEELVVAGFKSLKAMGISATDGKNSPDYLPKQMAAKGLGCGYSSSELARAMNRLMGRGHFIRGPVGHYSNRNPKQGLVLQSEEMA</sequence>
<evidence type="ECO:0000259" key="5">
    <source>
        <dbReference type="Pfam" id="PF00772"/>
    </source>
</evidence>
<comment type="caution">
    <text evidence="6">The sequence shown here is derived from an EMBL/GenBank/DDBJ whole genome shotgun (WGS) entry which is preliminary data.</text>
</comment>
<evidence type="ECO:0000256" key="4">
    <source>
        <dbReference type="SAM" id="MobiDB-lite"/>
    </source>
</evidence>